<dbReference type="Gene3D" id="3.30.230.10">
    <property type="match status" value="1"/>
</dbReference>
<dbReference type="AlphaFoldDB" id="A0AAD1D4Z8"/>
<dbReference type="Pfam" id="PF01078">
    <property type="entry name" value="Mg_chelatase"/>
    <property type="match status" value="1"/>
</dbReference>
<evidence type="ECO:0000313" key="2">
    <source>
        <dbReference type="EMBL" id="BBE33845.1"/>
    </source>
</evidence>
<feature type="domain" description="Magnesium chelatase ChlI-like catalytic" evidence="1">
    <location>
        <begin position="187"/>
        <end position="216"/>
    </location>
</feature>
<protein>
    <submittedName>
        <fullName evidence="3">Magnesium chelatase subunit ChlI-like protein</fullName>
    </submittedName>
</protein>
<dbReference type="InterPro" id="IPR000523">
    <property type="entry name" value="Mg_chelatse_chII-like_cat_dom"/>
</dbReference>
<dbReference type="GO" id="GO:0005524">
    <property type="term" value="F:ATP binding"/>
    <property type="evidence" value="ECO:0007669"/>
    <property type="project" value="InterPro"/>
</dbReference>
<name>A0AAD1D4Z8_SPHMI</name>
<sequence length="241" mass="25054">MVARVQTVAFIGLEARSIDVQVQIARGGAKFTIVGLPDKAVAESQERVRAALSAIGLALPFQRITVNLSPADLPKEGSHYDLPIALGLLAAMGVVDLEALAGYAAVGELALDGRVSPVPGVLLAALHASTNDLGLICPAAQGGEAAWAGCDVLAAPDLLSLLNHLKGTQLLSPPTASVAEDTADAPDLAAVKGQETAKRALEVAAAGGHNLLMLGTSRPNQIRELELQILEHCRTRYRDDR</sequence>
<evidence type="ECO:0000259" key="1">
    <source>
        <dbReference type="Pfam" id="PF01078"/>
    </source>
</evidence>
<reference evidence="3 5" key="2">
    <citation type="submission" date="2018-10" db="EMBL/GenBank/DDBJ databases">
        <title>Genomic Encyclopedia of Type Strains, Phase IV (KMG-IV): sequencing the most valuable type-strain genomes for metagenomic binning, comparative biology and taxonomic classification.</title>
        <authorList>
            <person name="Goeker M."/>
        </authorList>
    </citation>
    <scope>NUCLEOTIDE SEQUENCE [LARGE SCALE GENOMIC DNA]</scope>
    <source>
        <strain evidence="3 5">DSM 19791</strain>
    </source>
</reference>
<dbReference type="InterPro" id="IPR014721">
    <property type="entry name" value="Ribsml_uS5_D2-typ_fold_subgr"/>
</dbReference>
<accession>A0AAD1D4Z8</accession>
<organism evidence="2 4">
    <name type="scientific">Sphingosinicella microcystinivorans</name>
    <dbReference type="NCBI Taxonomy" id="335406"/>
    <lineage>
        <taxon>Bacteria</taxon>
        <taxon>Pseudomonadati</taxon>
        <taxon>Pseudomonadota</taxon>
        <taxon>Alphaproteobacteria</taxon>
        <taxon>Sphingomonadales</taxon>
        <taxon>Sphingosinicellaceae</taxon>
        <taxon>Sphingosinicella</taxon>
    </lineage>
</organism>
<dbReference type="SUPFAM" id="SSF54211">
    <property type="entry name" value="Ribosomal protein S5 domain 2-like"/>
    <property type="match status" value="1"/>
</dbReference>
<evidence type="ECO:0000313" key="4">
    <source>
        <dbReference type="Proteomes" id="UP000275727"/>
    </source>
</evidence>
<evidence type="ECO:0000313" key="3">
    <source>
        <dbReference type="EMBL" id="RKS90926.1"/>
    </source>
</evidence>
<keyword evidence="5" id="KW-1185">Reference proteome</keyword>
<dbReference type="InterPro" id="IPR020568">
    <property type="entry name" value="Ribosomal_Su5_D2-typ_SF"/>
</dbReference>
<dbReference type="Proteomes" id="UP000276029">
    <property type="component" value="Unassembled WGS sequence"/>
</dbReference>
<evidence type="ECO:0000313" key="5">
    <source>
        <dbReference type="Proteomes" id="UP000276029"/>
    </source>
</evidence>
<reference evidence="2 4" key="1">
    <citation type="submission" date="2018-06" db="EMBL/GenBank/DDBJ databases">
        <title>Complete Genome Sequence of the Microcystin-Degrading Bacterium Sphingosinicella microcystinivorans Strain B-9.</title>
        <authorList>
            <person name="Jin H."/>
            <person name="Nishizawa T."/>
            <person name="Guo Y."/>
            <person name="Nishizawa A."/>
            <person name="Park H."/>
            <person name="Kato H."/>
            <person name="Tsuji K."/>
            <person name="Harada K."/>
        </authorList>
    </citation>
    <scope>NUCLEOTIDE SEQUENCE [LARGE SCALE GENOMIC DNA]</scope>
    <source>
        <strain evidence="2 4">B9</strain>
    </source>
</reference>
<dbReference type="KEGG" id="smic:SmB9_15030"/>
<proteinExistence type="predicted"/>
<dbReference type="EMBL" id="AP018711">
    <property type="protein sequence ID" value="BBE33845.1"/>
    <property type="molecule type" value="Genomic_DNA"/>
</dbReference>
<dbReference type="Pfam" id="PF13541">
    <property type="entry name" value="ChlI"/>
    <property type="match status" value="1"/>
</dbReference>
<gene>
    <name evidence="3" type="ORF">DFR51_0470</name>
    <name evidence="2" type="ORF">SmB9_15030</name>
</gene>
<dbReference type="EMBL" id="RBWX01000007">
    <property type="protein sequence ID" value="RKS90926.1"/>
    <property type="molecule type" value="Genomic_DNA"/>
</dbReference>
<dbReference type="Proteomes" id="UP000275727">
    <property type="component" value="Chromosome"/>
</dbReference>